<evidence type="ECO:0000313" key="1">
    <source>
        <dbReference type="Proteomes" id="UP000095286"/>
    </source>
</evidence>
<protein>
    <submittedName>
        <fullName evidence="2">BHLH domain-containing protein</fullName>
    </submittedName>
</protein>
<accession>A0AC35TL53</accession>
<proteinExistence type="predicted"/>
<organism evidence="1 2">
    <name type="scientific">Rhabditophanes sp. KR3021</name>
    <dbReference type="NCBI Taxonomy" id="114890"/>
    <lineage>
        <taxon>Eukaryota</taxon>
        <taxon>Metazoa</taxon>
        <taxon>Ecdysozoa</taxon>
        <taxon>Nematoda</taxon>
        <taxon>Chromadorea</taxon>
        <taxon>Rhabditida</taxon>
        <taxon>Tylenchina</taxon>
        <taxon>Panagrolaimomorpha</taxon>
        <taxon>Strongyloidoidea</taxon>
        <taxon>Alloionematidae</taxon>
        <taxon>Rhabditophanes</taxon>
    </lineage>
</organism>
<sequence length="403" mass="45108">MNPENVYESPYPLYSEANCNPLGISTHNQMSTGELPNIVQSRLMFIQPGSNSLAGVECNPSALHNYEHLRYSGSTYGNNYAVSSTPPQIPYGYTNFASFNVPLHTFNGNSRLASLSATVPNSQGTAFTSVNNEINRNNNQSANTKVTKSAKAKIFDDLNVVVAEAAINESSDGHVNSHDSQQSAHQEASCSNNSISLNNVISSGKQVTSDSSENGNENNGKYMTQPGYFDEDDEENYNSTSGLGNIDRRKAATMRERRRLRKVNEAFDLVKKRTCPNPHQRLPKVEILRGAIEYINKLENMLQSQGKMTRIMAINQGIIVDSESTEFMVEIPHFCRNDQLYNACNEENKHNIDILHNESLNNMNNQLKHDLNMKQQHLLRISDRTSSELNHKDDLLTIKTEMI</sequence>
<name>A0AC35TL53_9BILA</name>
<dbReference type="WBParaSite" id="RSKR_0000178300.1">
    <property type="protein sequence ID" value="RSKR_0000178300.1"/>
    <property type="gene ID" value="RSKR_0000178300"/>
</dbReference>
<reference evidence="2" key="1">
    <citation type="submission" date="2016-11" db="UniProtKB">
        <authorList>
            <consortium name="WormBaseParasite"/>
        </authorList>
    </citation>
    <scope>IDENTIFICATION</scope>
    <source>
        <strain evidence="2">KR3021</strain>
    </source>
</reference>
<evidence type="ECO:0000313" key="2">
    <source>
        <dbReference type="WBParaSite" id="RSKR_0000178300.1"/>
    </source>
</evidence>
<dbReference type="Proteomes" id="UP000095286">
    <property type="component" value="Unplaced"/>
</dbReference>